<feature type="non-terminal residue" evidence="1">
    <location>
        <position position="1"/>
    </location>
</feature>
<dbReference type="EMBL" id="AJWZ01007743">
    <property type="protein sequence ID" value="EKC56054.1"/>
    <property type="molecule type" value="Genomic_DNA"/>
</dbReference>
<dbReference type="InterPro" id="IPR051805">
    <property type="entry name" value="Dehydratase_Activator_Redct"/>
</dbReference>
<comment type="caution">
    <text evidence="1">The sequence shown here is derived from an EMBL/GenBank/DDBJ whole genome shotgun (WGS) entry which is preliminary data.</text>
</comment>
<proteinExistence type="predicted"/>
<dbReference type="AlphaFoldDB" id="K1SL05"/>
<dbReference type="PANTHER" id="PTHR32329:SF4">
    <property type="entry name" value="ACTIVATOR OF 2-HYDROXYACYL-COA DEHYDRATASE"/>
    <property type="match status" value="1"/>
</dbReference>
<evidence type="ECO:0000313" key="1">
    <source>
        <dbReference type="EMBL" id="EKC56054.1"/>
    </source>
</evidence>
<accession>K1SL05</accession>
<dbReference type="PANTHER" id="PTHR32329">
    <property type="entry name" value="BIFUNCTIONAL PROTEIN [INCLUDES 2-HYDROXYACYL-COA DEHYDRATASE (N-TER) AND ITS ACTIVATOR DOMAIN (C_TERM)-RELATED"/>
    <property type="match status" value="1"/>
</dbReference>
<name>K1SL05_9ZZZZ</name>
<reference evidence="1" key="1">
    <citation type="journal article" date="2013" name="Environ. Microbiol.">
        <title>Microbiota from the distal guts of lean and obese adolescents exhibit partial functional redundancy besides clear differences in community structure.</title>
        <authorList>
            <person name="Ferrer M."/>
            <person name="Ruiz A."/>
            <person name="Lanza F."/>
            <person name="Haange S.B."/>
            <person name="Oberbach A."/>
            <person name="Till H."/>
            <person name="Bargiela R."/>
            <person name="Campoy C."/>
            <person name="Segura M.T."/>
            <person name="Richter M."/>
            <person name="von Bergen M."/>
            <person name="Seifert J."/>
            <person name="Suarez A."/>
        </authorList>
    </citation>
    <scope>NUCLEOTIDE SEQUENCE</scope>
</reference>
<protein>
    <submittedName>
        <fullName evidence="1">CoA-substrate-specific enzyme activase</fullName>
    </submittedName>
</protein>
<gene>
    <name evidence="1" type="ORF">OBE_11257</name>
</gene>
<sequence>SGVNNIICMQPFACLPNHVTGKGIIGELRRQNPESNIIAVDYDPGASEVNQVNRIKLMLTQAFRQMREKKLPTEENIVAPEAKVKINDKYSALDV</sequence>
<organism evidence="1">
    <name type="scientific">human gut metagenome</name>
    <dbReference type="NCBI Taxonomy" id="408170"/>
    <lineage>
        <taxon>unclassified sequences</taxon>
        <taxon>metagenomes</taxon>
        <taxon>organismal metagenomes</taxon>
    </lineage>
</organism>